<dbReference type="Gene3D" id="3.10.100.10">
    <property type="entry name" value="Mannose-Binding Protein A, subunit A"/>
    <property type="match status" value="2"/>
</dbReference>
<dbReference type="AlphaFoldDB" id="A0A914Q701"/>
<dbReference type="InterPro" id="IPR018378">
    <property type="entry name" value="C-type_lectin_CS"/>
</dbReference>
<evidence type="ECO:0000313" key="2">
    <source>
        <dbReference type="WBParaSite" id="PDA_v2.g26804.t1"/>
    </source>
</evidence>
<dbReference type="PANTHER" id="PTHR22803">
    <property type="entry name" value="MANNOSE, PHOSPHOLIPASE, LECTIN RECEPTOR RELATED"/>
    <property type="match status" value="1"/>
</dbReference>
<organism evidence="1 2">
    <name type="scientific">Panagrolaimus davidi</name>
    <dbReference type="NCBI Taxonomy" id="227884"/>
    <lineage>
        <taxon>Eukaryota</taxon>
        <taxon>Metazoa</taxon>
        <taxon>Ecdysozoa</taxon>
        <taxon>Nematoda</taxon>
        <taxon>Chromadorea</taxon>
        <taxon>Rhabditida</taxon>
        <taxon>Tylenchina</taxon>
        <taxon>Panagrolaimomorpha</taxon>
        <taxon>Panagrolaimoidea</taxon>
        <taxon>Panagrolaimidae</taxon>
        <taxon>Panagrolaimus</taxon>
    </lineage>
</organism>
<proteinExistence type="predicted"/>
<dbReference type="InterPro" id="IPR050111">
    <property type="entry name" value="C-type_lectin/snaclec_domain"/>
</dbReference>
<dbReference type="InterPro" id="IPR016187">
    <property type="entry name" value="CTDL_fold"/>
</dbReference>
<sequence length="289" mass="33044">MHHKNSQNSDSGNAGFNFFGLFGGNGGIESTEANDETKHSNQDAETVNRDALSFDDFNKVIKKENINFKWTGMNFEPKDLTLFRLNTRNLNISNEIYFKRVVVTEYQTTQKIEIKAGSPSGFFESYIDPNLRYSFQSKKLSFIDAEKHCFGMNGHLVTVNSMFENMFLIEEATSAYNNSTSQPQSTFDSNCGAALLRGGKWISDNCDKVKPFVCEFKEASIPFEPQPIQTICPESWQFYNKTRYCYKAIEAKTTWSNAEMLCVREHAHLASVHNYDENLFIACKRFLTT</sequence>
<name>A0A914Q701_9BILA</name>
<accession>A0A914Q701</accession>
<dbReference type="InterPro" id="IPR016186">
    <property type="entry name" value="C-type_lectin-like/link_sf"/>
</dbReference>
<evidence type="ECO:0000313" key="1">
    <source>
        <dbReference type="Proteomes" id="UP000887578"/>
    </source>
</evidence>
<dbReference type="WBParaSite" id="PDA_v2.g26804.t1">
    <property type="protein sequence ID" value="PDA_v2.g26804.t1"/>
    <property type="gene ID" value="PDA_v2.g26804"/>
</dbReference>
<protein>
    <submittedName>
        <fullName evidence="2">C-type lectin domain-containing protein</fullName>
    </submittedName>
</protein>
<reference evidence="2" key="1">
    <citation type="submission" date="2022-11" db="UniProtKB">
        <authorList>
            <consortium name="WormBaseParasite"/>
        </authorList>
    </citation>
    <scope>IDENTIFICATION</scope>
</reference>
<dbReference type="PROSITE" id="PS00615">
    <property type="entry name" value="C_TYPE_LECTIN_1"/>
    <property type="match status" value="1"/>
</dbReference>
<dbReference type="CDD" id="cd00037">
    <property type="entry name" value="CLECT"/>
    <property type="match status" value="2"/>
</dbReference>
<dbReference type="Proteomes" id="UP000887578">
    <property type="component" value="Unplaced"/>
</dbReference>
<keyword evidence="1" id="KW-1185">Reference proteome</keyword>
<dbReference type="SUPFAM" id="SSF56436">
    <property type="entry name" value="C-type lectin-like"/>
    <property type="match status" value="2"/>
</dbReference>